<protein>
    <recommendedName>
        <fullName evidence="2">Anti-sigma factor antagonist</fullName>
    </recommendedName>
</protein>
<evidence type="ECO:0000313" key="5">
    <source>
        <dbReference type="Proteomes" id="UP000621210"/>
    </source>
</evidence>
<reference evidence="4" key="1">
    <citation type="submission" date="2020-09" db="EMBL/GenBank/DDBJ databases">
        <title>Streptomyces grisecoloratus sp. nov., isolated from cotton soil.</title>
        <authorList>
            <person name="Xing L."/>
        </authorList>
    </citation>
    <scope>NUCLEOTIDE SEQUENCE</scope>
    <source>
        <strain evidence="4">TRM S81-3</strain>
    </source>
</reference>
<comment type="similarity">
    <text evidence="1 2">Belongs to the anti-sigma-factor antagonist family.</text>
</comment>
<dbReference type="SUPFAM" id="SSF52091">
    <property type="entry name" value="SpoIIaa-like"/>
    <property type="match status" value="1"/>
</dbReference>
<evidence type="ECO:0000256" key="2">
    <source>
        <dbReference type="RuleBase" id="RU003749"/>
    </source>
</evidence>
<dbReference type="PANTHER" id="PTHR33495">
    <property type="entry name" value="ANTI-SIGMA FACTOR ANTAGONIST TM_1081-RELATED-RELATED"/>
    <property type="match status" value="1"/>
</dbReference>
<name>A0A926L307_9ACTN</name>
<evidence type="ECO:0000256" key="1">
    <source>
        <dbReference type="ARBA" id="ARBA00009013"/>
    </source>
</evidence>
<dbReference type="CDD" id="cd07043">
    <property type="entry name" value="STAS_anti-anti-sigma_factors"/>
    <property type="match status" value="1"/>
</dbReference>
<dbReference type="Gene3D" id="3.30.750.24">
    <property type="entry name" value="STAS domain"/>
    <property type="match status" value="1"/>
</dbReference>
<dbReference type="AlphaFoldDB" id="A0A926L307"/>
<organism evidence="4 5">
    <name type="scientific">Streptomyces griseicoloratus</name>
    <dbReference type="NCBI Taxonomy" id="2752516"/>
    <lineage>
        <taxon>Bacteria</taxon>
        <taxon>Bacillati</taxon>
        <taxon>Actinomycetota</taxon>
        <taxon>Actinomycetes</taxon>
        <taxon>Kitasatosporales</taxon>
        <taxon>Streptomycetaceae</taxon>
        <taxon>Streptomyces</taxon>
    </lineage>
</organism>
<reference evidence="4" key="2">
    <citation type="submission" date="2020-09" db="EMBL/GenBank/DDBJ databases">
        <authorList>
            <person name="Luo X."/>
        </authorList>
    </citation>
    <scope>NUCLEOTIDE SEQUENCE</scope>
    <source>
        <strain evidence="4">TRM S81-3</strain>
    </source>
</reference>
<evidence type="ECO:0000259" key="3">
    <source>
        <dbReference type="PROSITE" id="PS50801"/>
    </source>
</evidence>
<dbReference type="Pfam" id="PF01740">
    <property type="entry name" value="STAS"/>
    <property type="match status" value="1"/>
</dbReference>
<proteinExistence type="inferred from homology"/>
<accession>A0A926L307</accession>
<dbReference type="Proteomes" id="UP000621210">
    <property type="component" value="Unassembled WGS sequence"/>
</dbReference>
<dbReference type="PROSITE" id="PS50801">
    <property type="entry name" value="STAS"/>
    <property type="match status" value="1"/>
</dbReference>
<sequence length="127" mass="13594">MRNDKLDHCTTNGWTVVSVTGEVDVCSSPAIREAVARLVDEGHRHFVLDLCQVTFLDSMGLGTIVAITKGLQAHAGSLLLTCADARILKVFKAGGLYPVYAFHDSVEEATRHAPEGSGLAGWPHGHT</sequence>
<dbReference type="InterPro" id="IPR036513">
    <property type="entry name" value="STAS_dom_sf"/>
</dbReference>
<dbReference type="InterPro" id="IPR002645">
    <property type="entry name" value="STAS_dom"/>
</dbReference>
<comment type="caution">
    <text evidence="4">The sequence shown here is derived from an EMBL/GenBank/DDBJ whole genome shotgun (WGS) entry which is preliminary data.</text>
</comment>
<dbReference type="PANTHER" id="PTHR33495:SF2">
    <property type="entry name" value="ANTI-SIGMA FACTOR ANTAGONIST TM_1081-RELATED"/>
    <property type="match status" value="1"/>
</dbReference>
<dbReference type="NCBIfam" id="TIGR00377">
    <property type="entry name" value="ant_ant_sig"/>
    <property type="match status" value="1"/>
</dbReference>
<evidence type="ECO:0000313" key="4">
    <source>
        <dbReference type="EMBL" id="MBD0421605.1"/>
    </source>
</evidence>
<feature type="domain" description="STAS" evidence="3">
    <location>
        <begin position="12"/>
        <end position="113"/>
    </location>
</feature>
<dbReference type="GO" id="GO:0043856">
    <property type="term" value="F:anti-sigma factor antagonist activity"/>
    <property type="evidence" value="ECO:0007669"/>
    <property type="project" value="InterPro"/>
</dbReference>
<keyword evidence="5" id="KW-1185">Reference proteome</keyword>
<dbReference type="EMBL" id="JACVQF010000200">
    <property type="protein sequence ID" value="MBD0421605.1"/>
    <property type="molecule type" value="Genomic_DNA"/>
</dbReference>
<gene>
    <name evidence="4" type="ORF">H0H10_21035</name>
</gene>
<dbReference type="InterPro" id="IPR003658">
    <property type="entry name" value="Anti-sigma_ant"/>
</dbReference>